<evidence type="ECO:0000256" key="3">
    <source>
        <dbReference type="ARBA" id="ARBA00022705"/>
    </source>
</evidence>
<evidence type="ECO:0000256" key="10">
    <source>
        <dbReference type="ARBA" id="ARBA00023125"/>
    </source>
</evidence>
<keyword evidence="5" id="KW-0479">Metal-binding</keyword>
<evidence type="ECO:0000256" key="8">
    <source>
        <dbReference type="ARBA" id="ARBA00022801"/>
    </source>
</evidence>
<dbReference type="GO" id="GO:0016779">
    <property type="term" value="F:nucleotidyltransferase activity"/>
    <property type="evidence" value="ECO:0007669"/>
    <property type="project" value="UniProtKB-KW"/>
</dbReference>
<gene>
    <name evidence="12" type="ORF">IAB28_07395</name>
</gene>
<evidence type="ECO:0000259" key="11">
    <source>
        <dbReference type="PROSITE" id="PS52020"/>
    </source>
</evidence>
<dbReference type="GO" id="GO:0016787">
    <property type="term" value="F:hydrolase activity"/>
    <property type="evidence" value="ECO:0007669"/>
    <property type="project" value="UniProtKB-KW"/>
</dbReference>
<dbReference type="GO" id="GO:0006260">
    <property type="term" value="P:DNA replication"/>
    <property type="evidence" value="ECO:0007669"/>
    <property type="project" value="UniProtKB-KW"/>
</dbReference>
<dbReference type="PROSITE" id="PS52020">
    <property type="entry name" value="CRESS_DNA_REP"/>
    <property type="match status" value="1"/>
</dbReference>
<dbReference type="Proteomes" id="UP000824250">
    <property type="component" value="Unassembled WGS sequence"/>
</dbReference>
<proteinExistence type="predicted"/>
<evidence type="ECO:0000313" key="13">
    <source>
        <dbReference type="Proteomes" id="UP000824250"/>
    </source>
</evidence>
<evidence type="ECO:0000256" key="7">
    <source>
        <dbReference type="ARBA" id="ARBA00022759"/>
    </source>
</evidence>
<keyword evidence="9" id="KW-0190">Covalent protein-DNA linkage</keyword>
<keyword evidence="6" id="KW-0547">Nucleotide-binding</keyword>
<keyword evidence="8" id="KW-0378">Hydrolase</keyword>
<dbReference type="Gene3D" id="3.40.1310.20">
    <property type="match status" value="1"/>
</dbReference>
<dbReference type="EMBL" id="DVGC01000041">
    <property type="protein sequence ID" value="HIR05775.1"/>
    <property type="molecule type" value="Genomic_DNA"/>
</dbReference>
<feature type="domain" description="CRESS-DNA virus Rep endonuclease" evidence="11">
    <location>
        <begin position="7"/>
        <end position="114"/>
    </location>
</feature>
<name>A0A9D1D5E0_9FIRM</name>
<comment type="caution">
    <text evidence="12">The sequence shown here is derived from an EMBL/GenBank/DDBJ whole genome shotgun (WGS) entry which is preliminary data.</text>
</comment>
<protein>
    <recommendedName>
        <fullName evidence="11">CRESS-DNA virus Rep endonuclease domain-containing protein</fullName>
    </recommendedName>
</protein>
<dbReference type="GO" id="GO:0004519">
    <property type="term" value="F:endonuclease activity"/>
    <property type="evidence" value="ECO:0007669"/>
    <property type="project" value="UniProtKB-KW"/>
</dbReference>
<evidence type="ECO:0000313" key="12">
    <source>
        <dbReference type="EMBL" id="HIR05775.1"/>
    </source>
</evidence>
<dbReference type="GO" id="GO:0000166">
    <property type="term" value="F:nucleotide binding"/>
    <property type="evidence" value="ECO:0007669"/>
    <property type="project" value="UniProtKB-KW"/>
</dbReference>
<keyword evidence="3" id="KW-0235">DNA replication</keyword>
<keyword evidence="1" id="KW-0808">Transferase</keyword>
<evidence type="ECO:0000256" key="5">
    <source>
        <dbReference type="ARBA" id="ARBA00022723"/>
    </source>
</evidence>
<dbReference type="InterPro" id="IPR049912">
    <property type="entry name" value="CRESS_DNA_REP"/>
</dbReference>
<evidence type="ECO:0000256" key="4">
    <source>
        <dbReference type="ARBA" id="ARBA00022722"/>
    </source>
</evidence>
<keyword evidence="2" id="KW-0548">Nucleotidyltransferase</keyword>
<feature type="non-terminal residue" evidence="12">
    <location>
        <position position="203"/>
    </location>
</feature>
<reference evidence="12" key="1">
    <citation type="submission" date="2020-10" db="EMBL/GenBank/DDBJ databases">
        <authorList>
            <person name="Gilroy R."/>
        </authorList>
    </citation>
    <scope>NUCLEOTIDE SEQUENCE</scope>
    <source>
        <strain evidence="12">CHK180-2868</strain>
    </source>
</reference>
<evidence type="ECO:0000256" key="2">
    <source>
        <dbReference type="ARBA" id="ARBA00022695"/>
    </source>
</evidence>
<dbReference type="GO" id="GO:0046872">
    <property type="term" value="F:metal ion binding"/>
    <property type="evidence" value="ECO:0007669"/>
    <property type="project" value="UniProtKB-KW"/>
</dbReference>
<sequence>MSNVPTTQSARTWFCVLNSPRTIWGEEATPEEMVNAALDLWIKDKPRRTCAGNYEIGDTGNEHLHLVLCDPQKARFSAIQKLFPGIHIEPMRGTKEDAESYIRKTGRFEEKAHTIVVPAIFRGEIVSNQGHRTDLDEVQRLLMEGYTPNEIMDRDVSFWRHEKLIRRAFIRMKNQQTPPLREITVYWHVGKAGSGKTYTYIKL</sequence>
<evidence type="ECO:0000256" key="6">
    <source>
        <dbReference type="ARBA" id="ARBA00022741"/>
    </source>
</evidence>
<dbReference type="AlphaFoldDB" id="A0A9D1D5E0"/>
<dbReference type="GO" id="GO:0003677">
    <property type="term" value="F:DNA binding"/>
    <property type="evidence" value="ECO:0007669"/>
    <property type="project" value="UniProtKB-KW"/>
</dbReference>
<reference evidence="12" key="2">
    <citation type="journal article" date="2021" name="PeerJ">
        <title>Extensive microbial diversity within the chicken gut microbiome revealed by metagenomics and culture.</title>
        <authorList>
            <person name="Gilroy R."/>
            <person name="Ravi A."/>
            <person name="Getino M."/>
            <person name="Pursley I."/>
            <person name="Horton D.L."/>
            <person name="Alikhan N.F."/>
            <person name="Baker D."/>
            <person name="Gharbi K."/>
            <person name="Hall N."/>
            <person name="Watson M."/>
            <person name="Adriaenssens E.M."/>
            <person name="Foster-Nyarko E."/>
            <person name="Jarju S."/>
            <person name="Secka A."/>
            <person name="Antonio M."/>
            <person name="Oren A."/>
            <person name="Chaudhuri R.R."/>
            <person name="La Ragione R."/>
            <person name="Hildebrand F."/>
            <person name="Pallen M.J."/>
        </authorList>
    </citation>
    <scope>NUCLEOTIDE SEQUENCE</scope>
    <source>
        <strain evidence="12">CHK180-2868</strain>
    </source>
</reference>
<keyword evidence="10" id="KW-0238">DNA-binding</keyword>
<keyword evidence="4" id="KW-0540">Nuclease</keyword>
<organism evidence="12 13">
    <name type="scientific">Candidatus Copromonas faecavium</name>
    <name type="common">nom. illeg.</name>
    <dbReference type="NCBI Taxonomy" id="2840740"/>
    <lineage>
        <taxon>Bacteria</taxon>
        <taxon>Bacillati</taxon>
        <taxon>Bacillota</taxon>
        <taxon>Clostridia</taxon>
        <taxon>Lachnospirales</taxon>
        <taxon>Lachnospiraceae</taxon>
        <taxon>Candidatus Copromonas (nom. illeg.)</taxon>
    </lineage>
</organism>
<evidence type="ECO:0000256" key="1">
    <source>
        <dbReference type="ARBA" id="ARBA00022679"/>
    </source>
</evidence>
<evidence type="ECO:0000256" key="9">
    <source>
        <dbReference type="ARBA" id="ARBA00023124"/>
    </source>
</evidence>
<keyword evidence="7" id="KW-0255">Endonuclease</keyword>
<accession>A0A9D1D5E0</accession>